<keyword evidence="4" id="KW-1185">Reference proteome</keyword>
<evidence type="ECO:0000313" key="4">
    <source>
        <dbReference type="Proteomes" id="UP000198348"/>
    </source>
</evidence>
<gene>
    <name evidence="3" type="ORF">SAMN06265360_109102</name>
</gene>
<name>A0A238X6I4_9PSEU</name>
<sequence>MSRVRRARPYRRYRPVPALVVLTLLGLASGYIWISVLTGDADIDAAVRCEPHASELSGEQLESVGHDALDHVTPLPPDKISVQVLNAGSVRGQAMLTTDTLRKLGFTQAEQPDNDPIYADESANCRGQLRYGGNGERAARTLSLLVPCFELVRDSREDASVDLVIGSGFGDILARPEAHTALEQLAEFSARQAGTGDNELSTGQAEPDIDEELLSEARSSSC</sequence>
<proteinExistence type="predicted"/>
<organism evidence="3 4">
    <name type="scientific">Haloechinothrix alba</name>
    <dbReference type="NCBI Taxonomy" id="664784"/>
    <lineage>
        <taxon>Bacteria</taxon>
        <taxon>Bacillati</taxon>
        <taxon>Actinomycetota</taxon>
        <taxon>Actinomycetes</taxon>
        <taxon>Pseudonocardiales</taxon>
        <taxon>Pseudonocardiaceae</taxon>
        <taxon>Haloechinothrix</taxon>
    </lineage>
</organism>
<feature type="domain" description="LytR/CpsA/Psr regulator C-terminal" evidence="2">
    <location>
        <begin position="80"/>
        <end position="169"/>
    </location>
</feature>
<evidence type="ECO:0000256" key="1">
    <source>
        <dbReference type="SAM" id="MobiDB-lite"/>
    </source>
</evidence>
<accession>A0A238X6I4</accession>
<dbReference type="AlphaFoldDB" id="A0A238X6I4"/>
<feature type="region of interest" description="Disordered" evidence="1">
    <location>
        <begin position="190"/>
        <end position="222"/>
    </location>
</feature>
<evidence type="ECO:0000313" key="3">
    <source>
        <dbReference type="EMBL" id="SNR54310.1"/>
    </source>
</evidence>
<dbReference type="InterPro" id="IPR027381">
    <property type="entry name" value="LytR/CpsA/Psr_C"/>
</dbReference>
<dbReference type="EMBL" id="FZNW01000009">
    <property type="protein sequence ID" value="SNR54310.1"/>
    <property type="molecule type" value="Genomic_DNA"/>
</dbReference>
<dbReference type="RefSeq" id="WP_089301352.1">
    <property type="nucleotide sequence ID" value="NZ_FZNW01000009.1"/>
</dbReference>
<protein>
    <submittedName>
        <fullName evidence="3">LytR cell envelope-related transcriptional attenuator</fullName>
    </submittedName>
</protein>
<dbReference type="Proteomes" id="UP000198348">
    <property type="component" value="Unassembled WGS sequence"/>
</dbReference>
<reference evidence="3 4" key="1">
    <citation type="submission" date="2017-06" db="EMBL/GenBank/DDBJ databases">
        <authorList>
            <person name="Kim H.J."/>
            <person name="Triplett B.A."/>
        </authorList>
    </citation>
    <scope>NUCLEOTIDE SEQUENCE [LARGE SCALE GENOMIC DNA]</scope>
    <source>
        <strain evidence="3 4">DSM 45207</strain>
    </source>
</reference>
<dbReference type="Pfam" id="PF13399">
    <property type="entry name" value="LytR_C"/>
    <property type="match status" value="1"/>
</dbReference>
<evidence type="ECO:0000259" key="2">
    <source>
        <dbReference type="Pfam" id="PF13399"/>
    </source>
</evidence>
<dbReference type="OrthoDB" id="5194885at2"/>
<dbReference type="NCBIfam" id="NF035953">
    <property type="entry name" value="integrity_Cei"/>
    <property type="match status" value="1"/>
</dbReference>